<evidence type="ECO:0000256" key="1">
    <source>
        <dbReference type="ARBA" id="ARBA00022603"/>
    </source>
</evidence>
<dbReference type="PRINTS" id="PR00508">
    <property type="entry name" value="S21N4MTFRASE"/>
</dbReference>
<feature type="non-terminal residue" evidence="4">
    <location>
        <position position="157"/>
    </location>
</feature>
<gene>
    <name evidence="4" type="ORF">S03H2_49113</name>
</gene>
<name>X1JJB4_9ZZZZ</name>
<dbReference type="GO" id="GO:0030488">
    <property type="term" value="P:tRNA methylation"/>
    <property type="evidence" value="ECO:0007669"/>
    <property type="project" value="TreeGrafter"/>
</dbReference>
<dbReference type="GO" id="GO:0003677">
    <property type="term" value="F:DNA binding"/>
    <property type="evidence" value="ECO:0007669"/>
    <property type="project" value="InterPro"/>
</dbReference>
<dbReference type="GO" id="GO:0008170">
    <property type="term" value="F:N-methyltransferase activity"/>
    <property type="evidence" value="ECO:0007669"/>
    <property type="project" value="InterPro"/>
</dbReference>
<comment type="caution">
    <text evidence="4">The sequence shown here is derived from an EMBL/GenBank/DDBJ whole genome shotgun (WGS) entry which is preliminary data.</text>
</comment>
<dbReference type="CDD" id="cd02440">
    <property type="entry name" value="AdoMet_MTases"/>
    <property type="match status" value="1"/>
</dbReference>
<protein>
    <recommendedName>
        <fullName evidence="3">DNA methylase N-4/N-6 domain-containing protein</fullName>
    </recommendedName>
</protein>
<keyword evidence="1" id="KW-0489">Methyltransferase</keyword>
<dbReference type="GO" id="GO:0016423">
    <property type="term" value="F:tRNA (guanine) methyltransferase activity"/>
    <property type="evidence" value="ECO:0007669"/>
    <property type="project" value="TreeGrafter"/>
</dbReference>
<dbReference type="PANTHER" id="PTHR14911:SF13">
    <property type="entry name" value="TRNA (GUANINE(6)-N2)-METHYLTRANSFERASE THUMP3"/>
    <property type="match status" value="1"/>
</dbReference>
<feature type="domain" description="DNA methylase N-4/N-6" evidence="3">
    <location>
        <begin position="9"/>
        <end position="88"/>
    </location>
</feature>
<accession>X1JJB4</accession>
<dbReference type="Gene3D" id="3.40.50.150">
    <property type="entry name" value="Vaccinia Virus protein VP39"/>
    <property type="match status" value="2"/>
</dbReference>
<dbReference type="PANTHER" id="PTHR14911">
    <property type="entry name" value="THUMP DOMAIN-CONTAINING"/>
    <property type="match status" value="1"/>
</dbReference>
<keyword evidence="2" id="KW-0808">Transferase</keyword>
<dbReference type="AlphaFoldDB" id="X1JJB4"/>
<organism evidence="4">
    <name type="scientific">marine sediment metagenome</name>
    <dbReference type="NCBI Taxonomy" id="412755"/>
    <lineage>
        <taxon>unclassified sequences</taxon>
        <taxon>metagenomes</taxon>
        <taxon>ecological metagenomes</taxon>
    </lineage>
</organism>
<dbReference type="EMBL" id="BARU01031014">
    <property type="protein sequence ID" value="GAH69828.1"/>
    <property type="molecule type" value="Genomic_DNA"/>
</dbReference>
<evidence type="ECO:0000256" key="2">
    <source>
        <dbReference type="ARBA" id="ARBA00022679"/>
    </source>
</evidence>
<reference evidence="4" key="1">
    <citation type="journal article" date="2014" name="Front. Microbiol.">
        <title>High frequency of phylogenetically diverse reductive dehalogenase-homologous genes in deep subseafloor sedimentary metagenomes.</title>
        <authorList>
            <person name="Kawai M."/>
            <person name="Futagami T."/>
            <person name="Toyoda A."/>
            <person name="Takaki Y."/>
            <person name="Nishi S."/>
            <person name="Hori S."/>
            <person name="Arai W."/>
            <person name="Tsubouchi T."/>
            <person name="Morono Y."/>
            <person name="Uchiyama I."/>
            <person name="Ito T."/>
            <person name="Fujiyama A."/>
            <person name="Inagaki F."/>
            <person name="Takami H."/>
        </authorList>
    </citation>
    <scope>NUCLEOTIDE SEQUENCE</scope>
    <source>
        <strain evidence="4">Expedition CK06-06</strain>
    </source>
</reference>
<sequence>MTDFDKYTPEFTTVWSFPERGNWATHNSKYRGNFAPQIPRNVIEMYSEKGDSILDPMVGAGTTLIEAKLLARNAIGLDINPQAVELTKTALRFKHHPASEQKVKVGDARELSFLKDDSIDLVMTHPPYMNIIRYSEGKIAEDLSNIGSLPKFCDEIE</sequence>
<dbReference type="SUPFAM" id="SSF53335">
    <property type="entry name" value="S-adenosyl-L-methionine-dependent methyltransferases"/>
    <property type="match status" value="1"/>
</dbReference>
<evidence type="ECO:0000259" key="3">
    <source>
        <dbReference type="Pfam" id="PF01555"/>
    </source>
</evidence>
<dbReference type="InterPro" id="IPR029063">
    <property type="entry name" value="SAM-dependent_MTases_sf"/>
</dbReference>
<dbReference type="InterPro" id="IPR002941">
    <property type="entry name" value="DNA_methylase_N4/N6"/>
</dbReference>
<evidence type="ECO:0000313" key="4">
    <source>
        <dbReference type="EMBL" id="GAH69828.1"/>
    </source>
</evidence>
<dbReference type="Pfam" id="PF01555">
    <property type="entry name" value="N6_N4_Mtase"/>
    <property type="match status" value="1"/>
</dbReference>
<proteinExistence type="predicted"/>
<dbReference type="InterPro" id="IPR001091">
    <property type="entry name" value="RM_Methyltransferase"/>
</dbReference>